<evidence type="ECO:0000313" key="5">
    <source>
        <dbReference type="Proteomes" id="UP001258994"/>
    </source>
</evidence>
<dbReference type="Gene3D" id="4.10.1080.10">
    <property type="entry name" value="TSP type-3 repeat"/>
    <property type="match status" value="1"/>
</dbReference>
<keyword evidence="5" id="KW-1185">Reference proteome</keyword>
<dbReference type="RefSeq" id="WP_348390051.1">
    <property type="nucleotide sequence ID" value="NZ_CP134145.1"/>
</dbReference>
<protein>
    <submittedName>
        <fullName evidence="4">Thrombospondin type 3 repeat-containing protein</fullName>
    </submittedName>
</protein>
<name>A0ABY9TQA4_9GAMM</name>
<keyword evidence="2" id="KW-0812">Transmembrane</keyword>
<feature type="chain" id="PRO_5046841815" evidence="3">
    <location>
        <begin position="21"/>
        <end position="1073"/>
    </location>
</feature>
<keyword evidence="3" id="KW-0732">Signal</keyword>
<keyword evidence="2" id="KW-1133">Transmembrane helix</keyword>
<dbReference type="EMBL" id="CP134145">
    <property type="protein sequence ID" value="WNC70916.1"/>
    <property type="molecule type" value="Genomic_DNA"/>
</dbReference>
<feature type="signal peptide" evidence="3">
    <location>
        <begin position="1"/>
        <end position="20"/>
    </location>
</feature>
<feature type="compositionally biased region" description="Basic and acidic residues" evidence="1">
    <location>
        <begin position="977"/>
        <end position="987"/>
    </location>
</feature>
<dbReference type="SUPFAM" id="SSF103647">
    <property type="entry name" value="TSP type-3 repeat"/>
    <property type="match status" value="1"/>
</dbReference>
<evidence type="ECO:0000256" key="2">
    <source>
        <dbReference type="SAM" id="Phobius"/>
    </source>
</evidence>
<dbReference type="Proteomes" id="UP001258994">
    <property type="component" value="Chromosome"/>
</dbReference>
<proteinExistence type="predicted"/>
<dbReference type="InterPro" id="IPR028974">
    <property type="entry name" value="TSP_type-3_rpt"/>
</dbReference>
<feature type="compositionally biased region" description="Acidic residues" evidence="1">
    <location>
        <begin position="1002"/>
        <end position="1012"/>
    </location>
</feature>
<evidence type="ECO:0000256" key="1">
    <source>
        <dbReference type="SAM" id="MobiDB-lite"/>
    </source>
</evidence>
<feature type="region of interest" description="Disordered" evidence="1">
    <location>
        <begin position="977"/>
        <end position="1049"/>
    </location>
</feature>
<organism evidence="4 5">
    <name type="scientific">Thalassotalea psychrophila</name>
    <dbReference type="NCBI Taxonomy" id="3065647"/>
    <lineage>
        <taxon>Bacteria</taxon>
        <taxon>Pseudomonadati</taxon>
        <taxon>Pseudomonadota</taxon>
        <taxon>Gammaproteobacteria</taxon>
        <taxon>Alteromonadales</taxon>
        <taxon>Colwelliaceae</taxon>
        <taxon>Thalassotalea</taxon>
    </lineage>
</organism>
<reference evidence="5" key="1">
    <citation type="submission" date="2023-09" db="EMBL/GenBank/DDBJ databases">
        <authorList>
            <person name="Li S."/>
            <person name="Li X."/>
            <person name="Zhang C."/>
            <person name="Zhao Z."/>
        </authorList>
    </citation>
    <scope>NUCLEOTIDE SEQUENCE [LARGE SCALE GENOMIC DNA]</scope>
    <source>
        <strain evidence="5">SQ149</strain>
    </source>
</reference>
<gene>
    <name evidence="4" type="ORF">RGQ13_12315</name>
</gene>
<sequence length="1073" mass="120155">MKQFKLIISFLIISIFQAQANNDDFNKKEVTRAILIEKFVNDPKAMAISQTRAWGINKGLAGEKLNDFVDNYAQIYDEQIEIYETGELPLSNDDKLIRDISKWSLQTLIGSYAKGTEGLTGLLVDAGYEELDDYISTDAVDFSGDFIAERAYQSAVNVEKITDIILNTENIRDGLISDIGVDIDADVDTQLARFPNIGAMLTAQDNSRSLLDITNELSSLDINLAENQVRIEEVRSEIKLILNERFDNLNDNLGLEFDSLGELISEQRDEVIQRALILEGNIGRNRELLTSYILSQQEREDRKTIELQKEIERKQKVATERATVGLAAMLLDRIEKGAGQKIIGMYNSLKQIESAIKIFKATKNIDFASFAQLSSGIANPAMAIFSLVQASGPSVDDIILSQLADISKKIDNLRVEMHERFDAVDTKLDRIFIEVSSGFDLLALKQNLNIDITIKNIQVGIDTQSLIISETKKLSDAIRDTVLVPCIKRASTLPLPDEDFIDCVSHLNNNAIVFIAREQAKYDPSSDYDSLSTLLLQEGDNNTELIQTMYELKSNTTISDEILPSRTAWLTASNWYNDFLLKDIEQTVRSKITPNIGVIINTGTQINDFHKKVLLSLNYPNNPADFSPIESYLDRGDLLLEDIDKLKNDVKETYFTDKAYYLNNIHDEFDAITSEGDIDWTLAGNDPYLTDDGAKYLFSKLPPHLRKILLNGMGNAEITVNFTGTRFHYHSCGTFGERTYTIADWDNYTLSIEITPPEEIGFNSKTITTLNFRIPWDGSGEVRLGCGGFITKGRKFKNTDGELAKAIIATVENNPNTLNIDEIPLQEVKSVWDNHRNIIGLQLLTHLEFPVYNDPLEFENAFISALLRYAFQDKLMENDPLFFISSGKAGLPSLILFSDIVNEVMVSKGEQVAVNMVWQVDKYITDEISSLHQFFNSGSFKEFLNIQQKLLNLDYSSKKLENTKLLLEIEAENYFKDSDGDGIRDNEDAFPNDPNETKDSDGDGIGDNEDAFPNDSNETKDSDGDGIGDNADSTPNGGNSDPKDNSSGGGGGSLAWVLLLLVIISSYRIRIIR</sequence>
<keyword evidence="2" id="KW-0472">Membrane</keyword>
<evidence type="ECO:0000313" key="4">
    <source>
        <dbReference type="EMBL" id="WNC70916.1"/>
    </source>
</evidence>
<accession>A0ABY9TQA4</accession>
<evidence type="ECO:0000256" key="3">
    <source>
        <dbReference type="SAM" id="SignalP"/>
    </source>
</evidence>
<feature type="transmembrane region" description="Helical" evidence="2">
    <location>
        <begin position="1049"/>
        <end position="1069"/>
    </location>
</feature>